<evidence type="ECO:0000313" key="2">
    <source>
        <dbReference type="EMBL" id="MBN7823167.1"/>
    </source>
</evidence>
<comment type="caution">
    <text evidence="2">The sequence shown here is derived from an EMBL/GenBank/DDBJ whole genome shotgun (WGS) entry which is preliminary data.</text>
</comment>
<feature type="domain" description="LysR substrate-binding" evidence="1">
    <location>
        <begin position="3"/>
        <end position="68"/>
    </location>
</feature>
<evidence type="ECO:0000313" key="3">
    <source>
        <dbReference type="Proteomes" id="UP000663992"/>
    </source>
</evidence>
<gene>
    <name evidence="2" type="ORF">J0A65_25105</name>
</gene>
<dbReference type="InterPro" id="IPR005119">
    <property type="entry name" value="LysR_subst-bd"/>
</dbReference>
<dbReference type="Pfam" id="PF03466">
    <property type="entry name" value="LysR_substrate"/>
    <property type="match status" value="1"/>
</dbReference>
<accession>A0ABS3D1B4</accession>
<reference evidence="2 3" key="1">
    <citation type="submission" date="2021-03" db="EMBL/GenBank/DDBJ databases">
        <title>novel species isolated from a fishpond in China.</title>
        <authorList>
            <person name="Lu H."/>
            <person name="Cai Z."/>
        </authorList>
    </citation>
    <scope>NUCLEOTIDE SEQUENCE [LARGE SCALE GENOMIC DNA]</scope>
    <source>
        <strain evidence="2 3">Y57</strain>
    </source>
</reference>
<dbReference type="EMBL" id="JAFKCS010000452">
    <property type="protein sequence ID" value="MBN7823167.1"/>
    <property type="molecule type" value="Genomic_DNA"/>
</dbReference>
<keyword evidence="3" id="KW-1185">Reference proteome</keyword>
<name>A0ABS3D1B4_9ALTE</name>
<evidence type="ECO:0000259" key="1">
    <source>
        <dbReference type="Pfam" id="PF03466"/>
    </source>
</evidence>
<feature type="non-terminal residue" evidence="2">
    <location>
        <position position="1"/>
    </location>
</feature>
<dbReference type="Proteomes" id="UP000663992">
    <property type="component" value="Unassembled WGS sequence"/>
</dbReference>
<sequence>HHLTQAVSAGLCCCIMPLPIDGTPAEGHLRLLPIEDAHTLAPQGLIMRRSAPGSPLAQACFEEARDWLQTPR</sequence>
<proteinExistence type="predicted"/>
<organism evidence="2 3">
    <name type="scientific">Bowmanella yangjiangensis</name>
    <dbReference type="NCBI Taxonomy" id="2811230"/>
    <lineage>
        <taxon>Bacteria</taxon>
        <taxon>Pseudomonadati</taxon>
        <taxon>Pseudomonadota</taxon>
        <taxon>Gammaproteobacteria</taxon>
        <taxon>Alteromonadales</taxon>
        <taxon>Alteromonadaceae</taxon>
        <taxon>Bowmanella</taxon>
    </lineage>
</organism>
<dbReference type="RefSeq" id="WP_232850147.1">
    <property type="nucleotide sequence ID" value="NZ_JAFKCS010000452.1"/>
</dbReference>
<protein>
    <recommendedName>
        <fullName evidence="1">LysR substrate-binding domain-containing protein</fullName>
    </recommendedName>
</protein>
<dbReference type="SUPFAM" id="SSF53850">
    <property type="entry name" value="Periplasmic binding protein-like II"/>
    <property type="match status" value="1"/>
</dbReference>